<organism evidence="1 2">
    <name type="scientific">Stenotrophomonas tumulicola</name>
    <dbReference type="NCBI Taxonomy" id="1685415"/>
    <lineage>
        <taxon>Bacteria</taxon>
        <taxon>Pseudomonadati</taxon>
        <taxon>Pseudomonadota</taxon>
        <taxon>Gammaproteobacteria</taxon>
        <taxon>Lysobacterales</taxon>
        <taxon>Lysobacteraceae</taxon>
        <taxon>Stenotrophomonas</taxon>
    </lineage>
</organism>
<reference evidence="1 2" key="1">
    <citation type="submission" date="2020-08" db="EMBL/GenBank/DDBJ databases">
        <title>Stenotrophomonas tumulicola JCM 30961.</title>
        <authorList>
            <person name="Deng Y."/>
        </authorList>
    </citation>
    <scope>NUCLEOTIDE SEQUENCE [LARGE SCALE GENOMIC DNA]</scope>
    <source>
        <strain evidence="1 2">JCM 30961</strain>
    </source>
</reference>
<dbReference type="Gene3D" id="2.20.28.10">
    <property type="match status" value="1"/>
</dbReference>
<keyword evidence="2" id="KW-1185">Reference proteome</keyword>
<dbReference type="RefSeq" id="WP_182337890.1">
    <property type="nucleotide sequence ID" value="NZ_JACGXS010000001.1"/>
</dbReference>
<comment type="caution">
    <text evidence="1">The sequence shown here is derived from an EMBL/GenBank/DDBJ whole genome shotgun (WGS) entry which is preliminary data.</text>
</comment>
<gene>
    <name evidence="1" type="ORF">H4O11_02730</name>
</gene>
<protein>
    <submittedName>
        <fullName evidence="1">Uncharacterized protein</fullName>
    </submittedName>
</protein>
<proteinExistence type="predicted"/>
<evidence type="ECO:0000313" key="2">
    <source>
        <dbReference type="Proteomes" id="UP000547058"/>
    </source>
</evidence>
<dbReference type="EMBL" id="JACGXS010000001">
    <property type="protein sequence ID" value="MBA8680719.1"/>
    <property type="molecule type" value="Genomic_DNA"/>
</dbReference>
<accession>A0A7W3IHL3</accession>
<dbReference type="AlphaFoldDB" id="A0A7W3IHL3"/>
<evidence type="ECO:0000313" key="1">
    <source>
        <dbReference type="EMBL" id="MBA8680719.1"/>
    </source>
</evidence>
<sequence>MDRVTATFNCGKCGAEQQFDSDHMRPDAPVVCPGCGETRSFGEIEAEMFDAIQSELESVTREMFRKFT</sequence>
<dbReference type="Proteomes" id="UP000547058">
    <property type="component" value="Unassembled WGS sequence"/>
</dbReference>
<name>A0A7W3IHL3_9GAMM</name>